<comment type="caution">
    <text evidence="6">The sequence shown here is derived from an EMBL/GenBank/DDBJ whole genome shotgun (WGS) entry which is preliminary data.</text>
</comment>
<dbReference type="SUPFAM" id="SSF47336">
    <property type="entry name" value="ACP-like"/>
    <property type="match status" value="2"/>
</dbReference>
<dbReference type="InterPro" id="IPR020845">
    <property type="entry name" value="AMP-binding_CS"/>
</dbReference>
<dbReference type="PANTHER" id="PTHR45527">
    <property type="entry name" value="NONRIBOSOMAL PEPTIDE SYNTHETASE"/>
    <property type="match status" value="1"/>
</dbReference>
<dbReference type="Pfam" id="PF00668">
    <property type="entry name" value="Condensation"/>
    <property type="match status" value="2"/>
</dbReference>
<dbReference type="InterPro" id="IPR045851">
    <property type="entry name" value="AMP-bd_C_sf"/>
</dbReference>
<feature type="domain" description="Carrier" evidence="5">
    <location>
        <begin position="1045"/>
        <end position="1123"/>
    </location>
</feature>
<evidence type="ECO:0000256" key="4">
    <source>
        <dbReference type="ARBA" id="ARBA00029454"/>
    </source>
</evidence>
<dbReference type="PROSITE" id="PS00012">
    <property type="entry name" value="PHOSPHOPANTETHEINE"/>
    <property type="match status" value="1"/>
</dbReference>
<dbReference type="Gene3D" id="3.30.559.30">
    <property type="entry name" value="Nonribosomal peptide synthetase, condensation domain"/>
    <property type="match status" value="2"/>
</dbReference>
<keyword evidence="1" id="KW-0596">Phosphopantetheine</keyword>
<keyword evidence="2" id="KW-0597">Phosphoprotein</keyword>
<evidence type="ECO:0000256" key="1">
    <source>
        <dbReference type="ARBA" id="ARBA00022450"/>
    </source>
</evidence>
<dbReference type="SUPFAM" id="SSF56801">
    <property type="entry name" value="Acetyl-CoA synthetase-like"/>
    <property type="match status" value="1"/>
</dbReference>
<protein>
    <recommendedName>
        <fullName evidence="5">Carrier domain-containing protein</fullName>
    </recommendedName>
</protein>
<dbReference type="Gene3D" id="1.10.1200.10">
    <property type="entry name" value="ACP-like"/>
    <property type="match status" value="2"/>
</dbReference>
<dbReference type="Gene3D" id="3.40.50.12780">
    <property type="entry name" value="N-terminal domain of ligase-like"/>
    <property type="match status" value="1"/>
</dbReference>
<dbReference type="PROSITE" id="PS50075">
    <property type="entry name" value="CARRIER"/>
    <property type="match status" value="2"/>
</dbReference>
<dbReference type="SUPFAM" id="SSF52777">
    <property type="entry name" value="CoA-dependent acyltransferases"/>
    <property type="match status" value="4"/>
</dbReference>
<dbReference type="CDD" id="cd19537">
    <property type="entry name" value="C_NRPS-like"/>
    <property type="match status" value="1"/>
</dbReference>
<evidence type="ECO:0000259" key="5">
    <source>
        <dbReference type="PROSITE" id="PS50075"/>
    </source>
</evidence>
<comment type="similarity">
    <text evidence="4">Belongs to the NRP synthetase family.</text>
</comment>
<proteinExistence type="inferred from homology"/>
<dbReference type="InterPro" id="IPR036736">
    <property type="entry name" value="ACP-like_sf"/>
</dbReference>
<dbReference type="GO" id="GO:0005737">
    <property type="term" value="C:cytoplasm"/>
    <property type="evidence" value="ECO:0007669"/>
    <property type="project" value="TreeGrafter"/>
</dbReference>
<dbReference type="OrthoDB" id="416786at2759"/>
<dbReference type="PROSITE" id="PS00455">
    <property type="entry name" value="AMP_BINDING"/>
    <property type="match status" value="1"/>
</dbReference>
<dbReference type="InterPro" id="IPR023213">
    <property type="entry name" value="CAT-like_dom_sf"/>
</dbReference>
<evidence type="ECO:0000313" key="7">
    <source>
        <dbReference type="Proteomes" id="UP000803844"/>
    </source>
</evidence>
<dbReference type="RefSeq" id="XP_040779132.1">
    <property type="nucleotide sequence ID" value="XM_040916874.1"/>
</dbReference>
<keyword evidence="3" id="KW-0436">Ligase</keyword>
<keyword evidence="7" id="KW-1185">Reference proteome</keyword>
<dbReference type="GO" id="GO:0031177">
    <property type="term" value="F:phosphopantetheine binding"/>
    <property type="evidence" value="ECO:0007669"/>
    <property type="project" value="TreeGrafter"/>
</dbReference>
<sequence length="1615" mass="178373">MESKSYFHSVSTVVKAISTVLGLGVDEIDTLAGDSTFVKLGGDSVAAILVAAECRKGGISIPANVFLRESTLKDAIVKAESSAQFLYMHPTALSIPTPAPLLPSRDLLGRINATEWTEPQLLLLRETANDQKRNILTIHKAYTGEWDAHLVCNVWTSTILAEPIFRDVIIDLDIPPHHLLPRKIIQVETEEDFKRELQNAVLVNGSLCHLTVVQLASSSVAVVWRVHHSFMDGFSARILHDKISRNLLGGELTASPGPSFKDTVRALGRLRDERGQATRRFWDNKREQFSSAVGKLCLNPQRVHGGLASQRCITIQFPEADLAAARARTGYTTTVYFAAAWALTLGKFMDTDQVYFGMAFSGRDLPILGAFDVVGPLINILPLFVQLPLVGDRETSARAFLRRIQEGILGLSDVQHSDTTDGFDRQFTSIIATQFEECEGAEKSPPVDPNRPDMQSGIPLSLVIQGQSRLQVFYSTADYSEEDMNNVWSVFRNGMNCFLQDDDDRPLVPAIQHGLMPREMEQTIRQWSNCESFEALDDSKGDDLVTLFESVVARQPTAVAITRGHGQDVSYDDFDKAAAAVARELSWVEPNEPVCVYATRSIYWLVAIFGVLKVGGVYTPLDPSAPVSVRHANFVRSGARAILFPSSGSISADTTPLNCLTIAVDNLVDKSKTEARQDHLAISYPRRRIARPDDLAYICFTSGSSGQPKAVQCTHKGLVAFQKDYSVRLAAKKGTVVAQVMSPVFDGSIHEIFSALTHGATLRLASADTQDHPLAHLQDCDSAILTPSIANALDADQYPRLRNVYLVGEAVPQSVSDAWARNRCVYNMYGPTEATCGATIKQLAPSKPVTLGQANPSSRVYVLDRNHHLLPPGAAGELYIAGIQVSNGYINLPSENANRFLSDSILPKAGQRMYKTGDYGYRDSMTGEIYFIGRKDRQIKLRGFRLDLDDLELRITKAIPNCRGAAIFRREDYLVAAYQIPSNSTNAVGELEAKILISHALPPYAMPRRILALFDLPLTAAGKLDYKKLEQIDSTSVVRLQSQQKSMTETEMMIVRAVRDLMRLDSSITIDRDSDLTALGGHSIVQLRLASRISSFIQRKFTVRNVIDNPVISHLASSVDEVMNGEVAVDQDGWAQPSCLGSSRAGAAFEDTIVSPIEAVWFSRYQQNLGTSSFNVAHVSELDDCFDQHSALVSSWTKVLARHSILRCRFRPSITAHEGVERFYAAEPPEAFYVESFDLRAAINTEFSLETEHPIRVLVSKRHMLVCVSHIICDYSTLERLFEEFAAAYYHDDRVEASLLASQRCYQDSSWCNVDVDQITAKFWRSYLSGIDVKRLPPYMKRARTSHHGESRMFQLSKDAVHSLETISTSLHLTMHQVALGTVSLVLQADSLDKQDLILGSPYLGRQEEDMHTIGLFLQPLPIRVPRRSKMGESLGDAHVEDFLHAVQDSARSALGHGIGWTSLMDVLSLSDDENLRSAVPVPNPNHPLFDAMVTFHERSATGKASSFANGAIAGVEPLITWAEGAKFGIMFEFSAVSSSVVTLRIEYDTSVFSADEVLVMAGRIDAGLEYLCQYMASSMTVRDVEDRLLHADGTVPGRNRVKGVEFGTRLATLV</sequence>
<evidence type="ECO:0000256" key="3">
    <source>
        <dbReference type="ARBA" id="ARBA00022598"/>
    </source>
</evidence>
<dbReference type="Gene3D" id="3.30.300.30">
    <property type="match status" value="1"/>
</dbReference>
<organism evidence="6 7">
    <name type="scientific">Cryphonectria parasitica (strain ATCC 38755 / EP155)</name>
    <dbReference type="NCBI Taxonomy" id="660469"/>
    <lineage>
        <taxon>Eukaryota</taxon>
        <taxon>Fungi</taxon>
        <taxon>Dikarya</taxon>
        <taxon>Ascomycota</taxon>
        <taxon>Pezizomycotina</taxon>
        <taxon>Sordariomycetes</taxon>
        <taxon>Sordariomycetidae</taxon>
        <taxon>Diaporthales</taxon>
        <taxon>Cryphonectriaceae</taxon>
        <taxon>Cryphonectria-Endothia species complex</taxon>
        <taxon>Cryphonectria</taxon>
    </lineage>
</organism>
<dbReference type="GO" id="GO:0043041">
    <property type="term" value="P:amino acid activation for nonribosomal peptide biosynthetic process"/>
    <property type="evidence" value="ECO:0007669"/>
    <property type="project" value="TreeGrafter"/>
</dbReference>
<dbReference type="Gene3D" id="3.30.559.10">
    <property type="entry name" value="Chloramphenicol acetyltransferase-like domain"/>
    <property type="match status" value="2"/>
</dbReference>
<dbReference type="InterPro" id="IPR009081">
    <property type="entry name" value="PP-bd_ACP"/>
</dbReference>
<dbReference type="EMBL" id="MU032346">
    <property type="protein sequence ID" value="KAF3768171.1"/>
    <property type="molecule type" value="Genomic_DNA"/>
</dbReference>
<gene>
    <name evidence="6" type="ORF">M406DRAFT_253009</name>
</gene>
<accession>A0A9P5CSC5</accession>
<feature type="domain" description="Carrier" evidence="5">
    <location>
        <begin position="7"/>
        <end position="83"/>
    </location>
</feature>
<dbReference type="Pfam" id="PF00501">
    <property type="entry name" value="AMP-binding"/>
    <property type="match status" value="1"/>
</dbReference>
<dbReference type="GeneID" id="63834003"/>
<dbReference type="Pfam" id="PF00550">
    <property type="entry name" value="PP-binding"/>
    <property type="match status" value="2"/>
</dbReference>
<reference evidence="6" key="1">
    <citation type="journal article" date="2020" name="Phytopathology">
        <title>Genome sequence of the chestnut blight fungus Cryphonectria parasitica EP155: A fundamental resource for an archetypical invasive plant pathogen.</title>
        <authorList>
            <person name="Crouch J.A."/>
            <person name="Dawe A."/>
            <person name="Aerts A."/>
            <person name="Barry K."/>
            <person name="Churchill A.C.L."/>
            <person name="Grimwood J."/>
            <person name="Hillman B."/>
            <person name="Milgroom M.G."/>
            <person name="Pangilinan J."/>
            <person name="Smith M."/>
            <person name="Salamov A."/>
            <person name="Schmutz J."/>
            <person name="Yadav J."/>
            <person name="Grigoriev I.V."/>
            <person name="Nuss D."/>
        </authorList>
    </citation>
    <scope>NUCLEOTIDE SEQUENCE</scope>
    <source>
        <strain evidence="6">EP155</strain>
    </source>
</reference>
<dbReference type="InterPro" id="IPR001242">
    <property type="entry name" value="Condensation_dom"/>
</dbReference>
<dbReference type="GO" id="GO:0016874">
    <property type="term" value="F:ligase activity"/>
    <property type="evidence" value="ECO:0007669"/>
    <property type="project" value="UniProtKB-KW"/>
</dbReference>
<dbReference type="InterPro" id="IPR006162">
    <property type="entry name" value="Ppantetheine_attach_site"/>
</dbReference>
<dbReference type="InterPro" id="IPR042099">
    <property type="entry name" value="ANL_N_sf"/>
</dbReference>
<evidence type="ECO:0000313" key="6">
    <source>
        <dbReference type="EMBL" id="KAF3768171.1"/>
    </source>
</evidence>
<dbReference type="Proteomes" id="UP000803844">
    <property type="component" value="Unassembled WGS sequence"/>
</dbReference>
<name>A0A9P5CSC5_CRYP1</name>
<dbReference type="GO" id="GO:0044550">
    <property type="term" value="P:secondary metabolite biosynthetic process"/>
    <property type="evidence" value="ECO:0007669"/>
    <property type="project" value="TreeGrafter"/>
</dbReference>
<dbReference type="InterPro" id="IPR000873">
    <property type="entry name" value="AMP-dep_synth/lig_dom"/>
</dbReference>
<dbReference type="PANTHER" id="PTHR45527:SF11">
    <property type="entry name" value="NONRIBOSOMAL PEPTIDE SYNTHETASE 5"/>
    <property type="match status" value="1"/>
</dbReference>
<evidence type="ECO:0000256" key="2">
    <source>
        <dbReference type="ARBA" id="ARBA00022553"/>
    </source>
</evidence>